<comment type="pathway">
    <text evidence="2 10 12">Cofactor biosynthesis; thiamine diphosphate biosynthesis; thiamine phosphate from 4-amino-2-methyl-5-diphosphomethylpyrimidine and 4-methyl-5-(2-phosphoethyl)-thiazole: step 1/1.</text>
</comment>
<dbReference type="FunFam" id="3.20.20.70:FF:000096">
    <property type="entry name" value="Thiamine-phosphate synthase"/>
    <property type="match status" value="1"/>
</dbReference>
<feature type="binding site" evidence="10">
    <location>
        <position position="141"/>
    </location>
    <ligand>
        <name>4-amino-2-methyl-5-(diphosphooxymethyl)pyrimidine</name>
        <dbReference type="ChEBI" id="CHEBI:57841"/>
    </ligand>
</feature>
<evidence type="ECO:0000256" key="5">
    <source>
        <dbReference type="ARBA" id="ARBA00022842"/>
    </source>
</evidence>
<evidence type="ECO:0000256" key="8">
    <source>
        <dbReference type="ARBA" id="ARBA00047851"/>
    </source>
</evidence>
<feature type="binding site" evidence="10">
    <location>
        <position position="74"/>
    </location>
    <ligand>
        <name>Mg(2+)</name>
        <dbReference type="ChEBI" id="CHEBI:18420"/>
    </ligand>
</feature>
<evidence type="ECO:0000256" key="1">
    <source>
        <dbReference type="ARBA" id="ARBA00003814"/>
    </source>
</evidence>
<feature type="binding site" evidence="10">
    <location>
        <begin position="189"/>
        <end position="190"/>
    </location>
    <ligand>
        <name>2-[(2R,5Z)-2-carboxy-4-methylthiazol-5(2H)-ylidene]ethyl phosphate</name>
        <dbReference type="ChEBI" id="CHEBI:62899"/>
    </ligand>
</feature>
<feature type="binding site" evidence="10">
    <location>
        <begin position="41"/>
        <end position="45"/>
    </location>
    <ligand>
        <name>4-amino-2-methyl-5-(diphosphooxymethyl)pyrimidine</name>
        <dbReference type="ChEBI" id="CHEBI:57841"/>
    </ligand>
</feature>
<name>A0A212JKQ2_9BACT</name>
<comment type="catalytic activity">
    <reaction evidence="9 10 11">
        <text>2-[(2R,5Z)-2-carboxy-4-methylthiazol-5(2H)-ylidene]ethyl phosphate + 4-amino-2-methyl-5-(diphosphooxymethyl)pyrimidine + 2 H(+) = thiamine phosphate + CO2 + diphosphate</text>
        <dbReference type="Rhea" id="RHEA:47844"/>
        <dbReference type="ChEBI" id="CHEBI:15378"/>
        <dbReference type="ChEBI" id="CHEBI:16526"/>
        <dbReference type="ChEBI" id="CHEBI:33019"/>
        <dbReference type="ChEBI" id="CHEBI:37575"/>
        <dbReference type="ChEBI" id="CHEBI:57841"/>
        <dbReference type="ChEBI" id="CHEBI:62899"/>
        <dbReference type="EC" id="2.5.1.3"/>
    </reaction>
</comment>
<evidence type="ECO:0000313" key="14">
    <source>
        <dbReference type="EMBL" id="SBW00029.1"/>
    </source>
</evidence>
<dbReference type="EC" id="2.5.1.3" evidence="10"/>
<dbReference type="CDD" id="cd00564">
    <property type="entry name" value="TMP_TenI"/>
    <property type="match status" value="1"/>
</dbReference>
<feature type="binding site" evidence="10">
    <location>
        <position position="112"/>
    </location>
    <ligand>
        <name>4-amino-2-methyl-5-(diphosphooxymethyl)pyrimidine</name>
        <dbReference type="ChEBI" id="CHEBI:57841"/>
    </ligand>
</feature>
<dbReference type="PANTHER" id="PTHR20857:SF15">
    <property type="entry name" value="THIAMINE-PHOSPHATE SYNTHASE"/>
    <property type="match status" value="1"/>
</dbReference>
<evidence type="ECO:0000256" key="12">
    <source>
        <dbReference type="RuleBase" id="RU004253"/>
    </source>
</evidence>
<dbReference type="InterPro" id="IPR034291">
    <property type="entry name" value="TMP_synthase"/>
</dbReference>
<dbReference type="GO" id="GO:0009229">
    <property type="term" value="P:thiamine diphosphate biosynthetic process"/>
    <property type="evidence" value="ECO:0007669"/>
    <property type="project" value="UniProtKB-UniRule"/>
</dbReference>
<feature type="binding site" evidence="10">
    <location>
        <position position="169"/>
    </location>
    <ligand>
        <name>2-[(2R,5Z)-2-carboxy-4-methylthiazol-5(2H)-ylidene]ethyl phosphate</name>
        <dbReference type="ChEBI" id="CHEBI:62899"/>
    </ligand>
</feature>
<gene>
    <name evidence="10 14" type="primary">thiE</name>
    <name evidence="14" type="ORF">KM92DES2_11303</name>
</gene>
<evidence type="ECO:0000256" key="2">
    <source>
        <dbReference type="ARBA" id="ARBA00005165"/>
    </source>
</evidence>
<keyword evidence="5 10" id="KW-0460">Magnesium</keyword>
<proteinExistence type="inferred from homology"/>
<feature type="binding site" evidence="10">
    <location>
        <position position="93"/>
    </location>
    <ligand>
        <name>Mg(2+)</name>
        <dbReference type="ChEBI" id="CHEBI:18420"/>
    </ligand>
</feature>
<dbReference type="UniPathway" id="UPA00060">
    <property type="reaction ID" value="UER00141"/>
</dbReference>
<dbReference type="PANTHER" id="PTHR20857">
    <property type="entry name" value="THIAMINE-PHOSPHATE PYROPHOSPHORYLASE"/>
    <property type="match status" value="1"/>
</dbReference>
<evidence type="ECO:0000256" key="7">
    <source>
        <dbReference type="ARBA" id="ARBA00047334"/>
    </source>
</evidence>
<dbReference type="Gene3D" id="3.20.20.70">
    <property type="entry name" value="Aldolase class I"/>
    <property type="match status" value="1"/>
</dbReference>
<keyword evidence="4 10" id="KW-0479">Metal-binding</keyword>
<dbReference type="InterPro" id="IPR022998">
    <property type="entry name" value="ThiamineP_synth_TenI"/>
</dbReference>
<feature type="domain" description="Thiamine phosphate synthase/TenI" evidence="13">
    <location>
        <begin position="11"/>
        <end position="191"/>
    </location>
</feature>
<evidence type="ECO:0000256" key="3">
    <source>
        <dbReference type="ARBA" id="ARBA00022679"/>
    </source>
</evidence>
<dbReference type="GO" id="GO:0004789">
    <property type="term" value="F:thiamine-phosphate diphosphorylase activity"/>
    <property type="evidence" value="ECO:0007669"/>
    <property type="project" value="UniProtKB-UniRule"/>
</dbReference>
<comment type="function">
    <text evidence="1 10">Condenses 4-methyl-5-(beta-hydroxyethyl)thiazole monophosphate (THZ-P) and 2-methyl-4-amino-5-hydroxymethyl pyrimidine pyrophosphate (HMP-PP) to form thiamine monophosphate (TMP).</text>
</comment>
<evidence type="ECO:0000256" key="4">
    <source>
        <dbReference type="ARBA" id="ARBA00022723"/>
    </source>
</evidence>
<comment type="catalytic activity">
    <reaction evidence="8 10 11">
        <text>2-(2-carboxy-4-methylthiazol-5-yl)ethyl phosphate + 4-amino-2-methyl-5-(diphosphooxymethyl)pyrimidine + 2 H(+) = thiamine phosphate + CO2 + diphosphate</text>
        <dbReference type="Rhea" id="RHEA:47848"/>
        <dbReference type="ChEBI" id="CHEBI:15378"/>
        <dbReference type="ChEBI" id="CHEBI:16526"/>
        <dbReference type="ChEBI" id="CHEBI:33019"/>
        <dbReference type="ChEBI" id="CHEBI:37575"/>
        <dbReference type="ChEBI" id="CHEBI:57841"/>
        <dbReference type="ChEBI" id="CHEBI:62890"/>
        <dbReference type="EC" id="2.5.1.3"/>
    </reaction>
</comment>
<evidence type="ECO:0000256" key="11">
    <source>
        <dbReference type="RuleBase" id="RU003826"/>
    </source>
</evidence>
<dbReference type="AlphaFoldDB" id="A0A212JKQ2"/>
<dbReference type="EMBL" id="FLUP01000001">
    <property type="protein sequence ID" value="SBW00029.1"/>
    <property type="molecule type" value="Genomic_DNA"/>
</dbReference>
<dbReference type="NCBIfam" id="TIGR00693">
    <property type="entry name" value="thiE"/>
    <property type="match status" value="1"/>
</dbReference>
<dbReference type="Pfam" id="PF02581">
    <property type="entry name" value="TMP-TENI"/>
    <property type="match status" value="1"/>
</dbReference>
<sequence length="215" mass="23336">MPRILPGETDIYAITDAGLSLGRPLEEVVSALMGAGVRILQYREKKLKSGAMLEECRLLRRLTREAGACFIVNDHVDIAMLVQADGVHVGQEDLPVPAVRSLVGPEMIIGLSTHLPEQAREARSLGADYIGVGPIFATNTKEDVVDPVGYEYLDWVARNGDLPFVAIGGIKRHNIAEVARHGARCCSLVSELVGAPDIRTRVEDVRKAMREGMVG</sequence>
<evidence type="ECO:0000256" key="10">
    <source>
        <dbReference type="HAMAP-Rule" id="MF_00097"/>
    </source>
</evidence>
<comment type="catalytic activity">
    <reaction evidence="7 10 11">
        <text>4-methyl-5-(2-phosphooxyethyl)-thiazole + 4-amino-2-methyl-5-(diphosphooxymethyl)pyrimidine + H(+) = thiamine phosphate + diphosphate</text>
        <dbReference type="Rhea" id="RHEA:22328"/>
        <dbReference type="ChEBI" id="CHEBI:15378"/>
        <dbReference type="ChEBI" id="CHEBI:33019"/>
        <dbReference type="ChEBI" id="CHEBI:37575"/>
        <dbReference type="ChEBI" id="CHEBI:57841"/>
        <dbReference type="ChEBI" id="CHEBI:58296"/>
        <dbReference type="EC" id="2.5.1.3"/>
    </reaction>
</comment>
<evidence type="ECO:0000256" key="6">
    <source>
        <dbReference type="ARBA" id="ARBA00022977"/>
    </source>
</evidence>
<evidence type="ECO:0000256" key="9">
    <source>
        <dbReference type="ARBA" id="ARBA00047883"/>
    </source>
</evidence>
<dbReference type="HAMAP" id="MF_00097">
    <property type="entry name" value="TMP_synthase"/>
    <property type="match status" value="1"/>
</dbReference>
<keyword evidence="6 10" id="KW-0784">Thiamine biosynthesis</keyword>
<feature type="binding site" evidence="10">
    <location>
        <position position="73"/>
    </location>
    <ligand>
        <name>4-amino-2-methyl-5-(diphosphooxymethyl)pyrimidine</name>
        <dbReference type="ChEBI" id="CHEBI:57841"/>
    </ligand>
</feature>
<comment type="similarity">
    <text evidence="10 11">Belongs to the thiamine-phosphate synthase family.</text>
</comment>
<reference evidence="14" key="1">
    <citation type="submission" date="2016-04" db="EMBL/GenBank/DDBJ databases">
        <authorList>
            <person name="Evans L.H."/>
            <person name="Alamgir A."/>
            <person name="Owens N."/>
            <person name="Weber N.D."/>
            <person name="Virtaneva K."/>
            <person name="Barbian K."/>
            <person name="Babar A."/>
            <person name="Rosenke K."/>
        </authorList>
    </citation>
    <scope>NUCLEOTIDE SEQUENCE</scope>
    <source>
        <strain evidence="14">92-2</strain>
    </source>
</reference>
<feature type="binding site" evidence="10">
    <location>
        <begin position="138"/>
        <end position="140"/>
    </location>
    <ligand>
        <name>2-[(2R,5Z)-2-carboxy-4-methylthiazol-5(2H)-ylidene]ethyl phosphate</name>
        <dbReference type="ChEBI" id="CHEBI:62899"/>
    </ligand>
</feature>
<dbReference type="GO" id="GO:0000287">
    <property type="term" value="F:magnesium ion binding"/>
    <property type="evidence" value="ECO:0007669"/>
    <property type="project" value="UniProtKB-UniRule"/>
</dbReference>
<dbReference type="InterPro" id="IPR013785">
    <property type="entry name" value="Aldolase_TIM"/>
</dbReference>
<dbReference type="GO" id="GO:0005737">
    <property type="term" value="C:cytoplasm"/>
    <property type="evidence" value="ECO:0007669"/>
    <property type="project" value="TreeGrafter"/>
</dbReference>
<accession>A0A212JKQ2</accession>
<dbReference type="RefSeq" id="WP_192112180.1">
    <property type="nucleotide sequence ID" value="NZ_CABUEN010000001.1"/>
</dbReference>
<protein>
    <recommendedName>
        <fullName evidence="10">Thiamine-phosphate synthase</fullName>
        <shortName evidence="10">TP synthase</shortName>
        <shortName evidence="10">TPS</shortName>
        <ecNumber evidence="10">2.5.1.3</ecNumber>
    </recommendedName>
    <alternativeName>
        <fullName evidence="10">Thiamine-phosphate pyrophosphorylase</fullName>
        <shortName evidence="10">TMP pyrophosphorylase</shortName>
        <shortName evidence="10">TMP-PPase</shortName>
    </alternativeName>
</protein>
<dbReference type="SUPFAM" id="SSF51391">
    <property type="entry name" value="Thiamin phosphate synthase"/>
    <property type="match status" value="1"/>
</dbReference>
<dbReference type="InterPro" id="IPR036206">
    <property type="entry name" value="ThiamineP_synth_sf"/>
</dbReference>
<comment type="cofactor">
    <cofactor evidence="10">
        <name>Mg(2+)</name>
        <dbReference type="ChEBI" id="CHEBI:18420"/>
    </cofactor>
    <text evidence="10">Binds 1 Mg(2+) ion per subunit.</text>
</comment>
<dbReference type="GO" id="GO:0009228">
    <property type="term" value="P:thiamine biosynthetic process"/>
    <property type="evidence" value="ECO:0007669"/>
    <property type="project" value="UniProtKB-KW"/>
</dbReference>
<keyword evidence="3 10" id="KW-0808">Transferase</keyword>
<evidence type="ECO:0000259" key="13">
    <source>
        <dbReference type="Pfam" id="PF02581"/>
    </source>
</evidence>
<organism evidence="14">
    <name type="scientific">uncultured Desulfovibrio sp</name>
    <dbReference type="NCBI Taxonomy" id="167968"/>
    <lineage>
        <taxon>Bacteria</taxon>
        <taxon>Pseudomonadati</taxon>
        <taxon>Thermodesulfobacteriota</taxon>
        <taxon>Desulfovibrionia</taxon>
        <taxon>Desulfovibrionales</taxon>
        <taxon>Desulfovibrionaceae</taxon>
        <taxon>Desulfovibrio</taxon>
        <taxon>environmental samples</taxon>
    </lineage>
</organism>